<dbReference type="Proteomes" id="UP001223016">
    <property type="component" value="Unassembled WGS sequence"/>
</dbReference>
<accession>A0ABT9CRT7</accession>
<feature type="transmembrane region" description="Helical" evidence="2">
    <location>
        <begin position="451"/>
        <end position="479"/>
    </location>
</feature>
<organism evidence="4 5">
    <name type="scientific">Pseudomonas serbiensis</name>
    <dbReference type="NCBI Taxonomy" id="3064350"/>
    <lineage>
        <taxon>Bacteria</taxon>
        <taxon>Pseudomonadati</taxon>
        <taxon>Pseudomonadota</taxon>
        <taxon>Gammaproteobacteria</taxon>
        <taxon>Pseudomonadales</taxon>
        <taxon>Pseudomonadaceae</taxon>
        <taxon>Pseudomonas</taxon>
    </lineage>
</organism>
<evidence type="ECO:0000256" key="1">
    <source>
        <dbReference type="ARBA" id="ARBA00023186"/>
    </source>
</evidence>
<feature type="transmembrane region" description="Helical" evidence="2">
    <location>
        <begin position="359"/>
        <end position="377"/>
    </location>
</feature>
<sequence length="536" mass="61906">MNCWSVLELDRNADERSIKRQYAKLLKVNRPDEDPDAFQRLRDAYEQALDLARNRLEADEDEDEYGYEESDTSPEPLMHLQLVETVQVSEPTVVSTPPPVEQSWYELAHKTTAQNLHSQHQLAKDLGADAQFQKHLVQHCLIDTADNLELLKAAVAQLQWLTPWQKVTLGAHQEKRLIQALLDDVLPRLQTLLEKQQERQFLDELKTLEQQPWLEKLEHREHLQRWTMTLLINTRDWTPALFERICQLFDWDQKHYAPTDPPSLWQRLVERCERYGFAKRLQELLNENSHHGDAAKLLLEPPALDTQLRMARNSDPAVWQGCEQLSQDLTYRYPETLEQYPNADLSSWRTLYDQVHFNTYLRAYLFGFVFILMAGIVPTSRAGKFDLLYMIFTALSFPVVILLVVHVFMSFWRPVSASFASVDEYLSKRLLPGWLSWPGHQALLLRHGIPVIVAGIAFANNGSVALATYAITLAAWIALSPYRIFRLQSYCAAKTGRWKRIKSYCSENIGKGVMIILGLMFAFVLAVLIFGPGHPR</sequence>
<evidence type="ECO:0000313" key="4">
    <source>
        <dbReference type="EMBL" id="MDO7927543.1"/>
    </source>
</evidence>
<dbReference type="Gene3D" id="1.10.287.110">
    <property type="entry name" value="DnaJ domain"/>
    <property type="match status" value="1"/>
</dbReference>
<protein>
    <submittedName>
        <fullName evidence="4">Molecular chaperone DnaJ</fullName>
    </submittedName>
</protein>
<gene>
    <name evidence="4" type="ORF">Q6A51_12175</name>
</gene>
<comment type="caution">
    <text evidence="4">The sequence shown here is derived from an EMBL/GenBank/DDBJ whole genome shotgun (WGS) entry which is preliminary data.</text>
</comment>
<dbReference type="EMBL" id="JAUQOO010000008">
    <property type="protein sequence ID" value="MDO7927543.1"/>
    <property type="molecule type" value="Genomic_DNA"/>
</dbReference>
<evidence type="ECO:0000256" key="2">
    <source>
        <dbReference type="SAM" id="Phobius"/>
    </source>
</evidence>
<feature type="transmembrane region" description="Helical" evidence="2">
    <location>
        <begin position="509"/>
        <end position="530"/>
    </location>
</feature>
<keyword evidence="1" id="KW-0143">Chaperone</keyword>
<dbReference type="RefSeq" id="WP_304574893.1">
    <property type="nucleotide sequence ID" value="NZ_JAUQOO010000008.1"/>
</dbReference>
<dbReference type="InterPro" id="IPR001623">
    <property type="entry name" value="DnaJ_domain"/>
</dbReference>
<proteinExistence type="predicted"/>
<dbReference type="InterPro" id="IPR036869">
    <property type="entry name" value="J_dom_sf"/>
</dbReference>
<keyword evidence="2" id="KW-0812">Transmembrane</keyword>
<dbReference type="CDD" id="cd06257">
    <property type="entry name" value="DnaJ"/>
    <property type="match status" value="1"/>
</dbReference>
<keyword evidence="5" id="KW-1185">Reference proteome</keyword>
<name>A0ABT9CRT7_9PSED</name>
<keyword evidence="2" id="KW-1133">Transmembrane helix</keyword>
<keyword evidence="2" id="KW-0472">Membrane</keyword>
<dbReference type="PROSITE" id="PS50076">
    <property type="entry name" value="DNAJ_2"/>
    <property type="match status" value="1"/>
</dbReference>
<evidence type="ECO:0000313" key="5">
    <source>
        <dbReference type="Proteomes" id="UP001223016"/>
    </source>
</evidence>
<feature type="transmembrane region" description="Helical" evidence="2">
    <location>
        <begin position="389"/>
        <end position="412"/>
    </location>
</feature>
<dbReference type="SUPFAM" id="SSF46565">
    <property type="entry name" value="Chaperone J-domain"/>
    <property type="match status" value="1"/>
</dbReference>
<dbReference type="SMART" id="SM00271">
    <property type="entry name" value="DnaJ"/>
    <property type="match status" value="1"/>
</dbReference>
<reference evidence="4 5" key="1">
    <citation type="submission" date="2023-07" db="EMBL/GenBank/DDBJ databases">
        <title>Identification of four novel Pseudomonas species associated with bacterial leaf spot of cucurbits.</title>
        <authorList>
            <person name="Fullem K.R."/>
        </authorList>
    </citation>
    <scope>NUCLEOTIDE SEQUENCE [LARGE SCALE GENOMIC DNA]</scope>
    <source>
        <strain evidence="4 5">KFB 138</strain>
    </source>
</reference>
<feature type="domain" description="J" evidence="3">
    <location>
        <begin position="2"/>
        <end position="66"/>
    </location>
</feature>
<evidence type="ECO:0000259" key="3">
    <source>
        <dbReference type="PROSITE" id="PS50076"/>
    </source>
</evidence>